<dbReference type="Proteomes" id="UP000481861">
    <property type="component" value="Unassembled WGS sequence"/>
</dbReference>
<evidence type="ECO:0000256" key="1">
    <source>
        <dbReference type="SAM" id="Phobius"/>
    </source>
</evidence>
<feature type="transmembrane region" description="Helical" evidence="1">
    <location>
        <begin position="153"/>
        <end position="177"/>
    </location>
</feature>
<dbReference type="EMBL" id="JAADJZ010000006">
    <property type="protein sequence ID" value="KAF2873970.1"/>
    <property type="molecule type" value="Genomic_DNA"/>
</dbReference>
<comment type="caution">
    <text evidence="2">The sequence shown here is derived from an EMBL/GenBank/DDBJ whole genome shotgun (WGS) entry which is preliminary data.</text>
</comment>
<keyword evidence="3" id="KW-1185">Reference proteome</keyword>
<proteinExistence type="predicted"/>
<keyword evidence="1" id="KW-0812">Transmembrane</keyword>
<feature type="transmembrane region" description="Helical" evidence="1">
    <location>
        <begin position="125"/>
        <end position="147"/>
    </location>
</feature>
<feature type="transmembrane region" description="Helical" evidence="1">
    <location>
        <begin position="96"/>
        <end position="113"/>
    </location>
</feature>
<gene>
    <name evidence="2" type="ORF">BDV95DRAFT_318390</name>
</gene>
<keyword evidence="1" id="KW-0472">Membrane</keyword>
<dbReference type="AlphaFoldDB" id="A0A7C8IGZ2"/>
<name>A0A7C8IGZ2_9PLEO</name>
<protein>
    <recommendedName>
        <fullName evidence="4">Transmembrane protein</fullName>
    </recommendedName>
</protein>
<evidence type="ECO:0008006" key="4">
    <source>
        <dbReference type="Google" id="ProtNLM"/>
    </source>
</evidence>
<evidence type="ECO:0000313" key="3">
    <source>
        <dbReference type="Proteomes" id="UP000481861"/>
    </source>
</evidence>
<keyword evidence="1" id="KW-1133">Transmembrane helix</keyword>
<organism evidence="2 3">
    <name type="scientific">Massariosphaeria phaeospora</name>
    <dbReference type="NCBI Taxonomy" id="100035"/>
    <lineage>
        <taxon>Eukaryota</taxon>
        <taxon>Fungi</taxon>
        <taxon>Dikarya</taxon>
        <taxon>Ascomycota</taxon>
        <taxon>Pezizomycotina</taxon>
        <taxon>Dothideomycetes</taxon>
        <taxon>Pleosporomycetidae</taxon>
        <taxon>Pleosporales</taxon>
        <taxon>Pleosporales incertae sedis</taxon>
        <taxon>Massariosphaeria</taxon>
    </lineage>
</organism>
<sequence>MTITPPTTLAETYCANCKSTLVDDVDTEVKTPRPTTFQDYYRRNYGSLTDMLTDMLTEMLTATRVEMCSAIAVLVYLVLCTTAYKIVEEAEDKSPLIFFWLFFIPLGLIRLAVAVKIWAYQLGNVWRGGALVAALYALGFCGCYLIVTVDPVAFLMSFTFGLPVSIGMFSAITGMLMEF</sequence>
<reference evidence="2 3" key="1">
    <citation type="submission" date="2020-01" db="EMBL/GenBank/DDBJ databases">
        <authorList>
            <consortium name="DOE Joint Genome Institute"/>
            <person name="Haridas S."/>
            <person name="Albert R."/>
            <person name="Binder M."/>
            <person name="Bloem J."/>
            <person name="Labutti K."/>
            <person name="Salamov A."/>
            <person name="Andreopoulos B."/>
            <person name="Baker S.E."/>
            <person name="Barry K."/>
            <person name="Bills G."/>
            <person name="Bluhm B.H."/>
            <person name="Cannon C."/>
            <person name="Castanera R."/>
            <person name="Culley D.E."/>
            <person name="Daum C."/>
            <person name="Ezra D."/>
            <person name="Gonzalez J.B."/>
            <person name="Henrissat B."/>
            <person name="Kuo A."/>
            <person name="Liang C."/>
            <person name="Lipzen A."/>
            <person name="Lutzoni F."/>
            <person name="Magnuson J."/>
            <person name="Mondo S."/>
            <person name="Nolan M."/>
            <person name="Ohm R."/>
            <person name="Pangilinan J."/>
            <person name="Park H.-J.H."/>
            <person name="Ramirez L."/>
            <person name="Alfaro M."/>
            <person name="Sun H."/>
            <person name="Tritt A."/>
            <person name="Yoshinaga Y."/>
            <person name="Zwiers L.-H.L."/>
            <person name="Turgeon B.G."/>
            <person name="Goodwin S.B."/>
            <person name="Spatafora J.W."/>
            <person name="Crous P.W."/>
            <person name="Grigoriev I.V."/>
        </authorList>
    </citation>
    <scope>NUCLEOTIDE SEQUENCE [LARGE SCALE GENOMIC DNA]</scope>
    <source>
        <strain evidence="2 3">CBS 611.86</strain>
    </source>
</reference>
<feature type="transmembrane region" description="Helical" evidence="1">
    <location>
        <begin position="65"/>
        <end position="84"/>
    </location>
</feature>
<evidence type="ECO:0000313" key="2">
    <source>
        <dbReference type="EMBL" id="KAF2873970.1"/>
    </source>
</evidence>
<accession>A0A7C8IGZ2</accession>